<sequence>MTRLPVSRRTAVVPLPELVLLSQFAVPLTSARTRLPSWFSVTLEPWPFTGDLGFADHTTVLFLLLVNQMEKEKAFPPTS</sequence>
<name>A0A0P0V6I2_ORYSJ</name>
<dbReference type="PaxDb" id="39947-A0A0P0V6I2"/>
<dbReference type="InParanoid" id="A0A0P0V6I2"/>
<dbReference type="EMBL" id="AP014957">
    <property type="protein sequence ID" value="BAS73607.1"/>
    <property type="molecule type" value="Genomic_DNA"/>
</dbReference>
<organism evidence="1 2">
    <name type="scientific">Oryza sativa subsp. japonica</name>
    <name type="common">Rice</name>
    <dbReference type="NCBI Taxonomy" id="39947"/>
    <lineage>
        <taxon>Eukaryota</taxon>
        <taxon>Viridiplantae</taxon>
        <taxon>Streptophyta</taxon>
        <taxon>Embryophyta</taxon>
        <taxon>Tracheophyta</taxon>
        <taxon>Spermatophyta</taxon>
        <taxon>Magnoliopsida</taxon>
        <taxon>Liliopsida</taxon>
        <taxon>Poales</taxon>
        <taxon>Poaceae</taxon>
        <taxon>BOP clade</taxon>
        <taxon>Oryzoideae</taxon>
        <taxon>Oryzeae</taxon>
        <taxon>Oryzinae</taxon>
        <taxon>Oryza</taxon>
        <taxon>Oryza sativa</taxon>
    </lineage>
</organism>
<gene>
    <name evidence="1" type="ordered locus">Os01g0668700</name>
    <name evidence="1" type="ORF">OSNPB_010668700</name>
</gene>
<reference evidence="1 2" key="3">
    <citation type="journal article" date="2013" name="Rice">
        <title>Improvement of the Oryza sativa Nipponbare reference genome using next generation sequence and optical map data.</title>
        <authorList>
            <person name="Kawahara Y."/>
            <person name="de la Bastide M."/>
            <person name="Hamilton J.P."/>
            <person name="Kanamori H."/>
            <person name="McCombie W.R."/>
            <person name="Ouyang S."/>
            <person name="Schwartz D.C."/>
            <person name="Tanaka T."/>
            <person name="Wu J."/>
            <person name="Zhou S."/>
            <person name="Childs K.L."/>
            <person name="Davidson R.M."/>
            <person name="Lin H."/>
            <person name="Quesada-Ocampo L."/>
            <person name="Vaillancourt B."/>
            <person name="Sakai H."/>
            <person name="Lee S.S."/>
            <person name="Kim J."/>
            <person name="Numa H."/>
            <person name="Itoh T."/>
            <person name="Buell C.R."/>
            <person name="Matsumoto T."/>
        </authorList>
    </citation>
    <scope>NUCLEOTIDE SEQUENCE [LARGE SCALE GENOMIC DNA]</scope>
    <source>
        <strain evidence="2">cv. Nipponbare</strain>
    </source>
</reference>
<reference evidence="1 2" key="2">
    <citation type="journal article" date="2013" name="Plant Cell Physiol.">
        <title>Rice Annotation Project Database (RAP-DB): an integrative and interactive database for rice genomics.</title>
        <authorList>
            <person name="Sakai H."/>
            <person name="Lee S.S."/>
            <person name="Tanaka T."/>
            <person name="Numa H."/>
            <person name="Kim J."/>
            <person name="Kawahara Y."/>
            <person name="Wakimoto H."/>
            <person name="Yang C.C."/>
            <person name="Iwamoto M."/>
            <person name="Abe T."/>
            <person name="Yamada Y."/>
            <person name="Muto A."/>
            <person name="Inokuchi H."/>
            <person name="Ikemura T."/>
            <person name="Matsumoto T."/>
            <person name="Sasaki T."/>
            <person name="Itoh T."/>
        </authorList>
    </citation>
    <scope>NUCLEOTIDE SEQUENCE [LARGE SCALE GENOMIC DNA]</scope>
    <source>
        <strain evidence="2">cv. Nipponbare</strain>
    </source>
</reference>
<accession>A0A0P0V6I2</accession>
<reference evidence="2" key="1">
    <citation type="journal article" date="2005" name="Nature">
        <title>The map-based sequence of the rice genome.</title>
        <authorList>
            <consortium name="International rice genome sequencing project (IRGSP)"/>
            <person name="Matsumoto T."/>
            <person name="Wu J."/>
            <person name="Kanamori H."/>
            <person name="Katayose Y."/>
            <person name="Fujisawa M."/>
            <person name="Namiki N."/>
            <person name="Mizuno H."/>
            <person name="Yamamoto K."/>
            <person name="Antonio B.A."/>
            <person name="Baba T."/>
            <person name="Sakata K."/>
            <person name="Nagamura Y."/>
            <person name="Aoki H."/>
            <person name="Arikawa K."/>
            <person name="Arita K."/>
            <person name="Bito T."/>
            <person name="Chiden Y."/>
            <person name="Fujitsuka N."/>
            <person name="Fukunaka R."/>
            <person name="Hamada M."/>
            <person name="Harada C."/>
            <person name="Hayashi A."/>
            <person name="Hijishita S."/>
            <person name="Honda M."/>
            <person name="Hosokawa S."/>
            <person name="Ichikawa Y."/>
            <person name="Idonuma A."/>
            <person name="Iijima M."/>
            <person name="Ikeda M."/>
            <person name="Ikeno M."/>
            <person name="Ito K."/>
            <person name="Ito S."/>
            <person name="Ito T."/>
            <person name="Ito Y."/>
            <person name="Ito Y."/>
            <person name="Iwabuchi A."/>
            <person name="Kamiya K."/>
            <person name="Karasawa W."/>
            <person name="Kurita K."/>
            <person name="Katagiri S."/>
            <person name="Kikuta A."/>
            <person name="Kobayashi H."/>
            <person name="Kobayashi N."/>
            <person name="Machita K."/>
            <person name="Maehara T."/>
            <person name="Masukawa M."/>
            <person name="Mizubayashi T."/>
            <person name="Mukai Y."/>
            <person name="Nagasaki H."/>
            <person name="Nagata Y."/>
            <person name="Naito S."/>
            <person name="Nakashima M."/>
            <person name="Nakama Y."/>
            <person name="Nakamichi Y."/>
            <person name="Nakamura M."/>
            <person name="Meguro A."/>
            <person name="Negishi M."/>
            <person name="Ohta I."/>
            <person name="Ohta T."/>
            <person name="Okamoto M."/>
            <person name="Ono N."/>
            <person name="Saji S."/>
            <person name="Sakaguchi M."/>
            <person name="Sakai K."/>
            <person name="Shibata M."/>
            <person name="Shimokawa T."/>
            <person name="Song J."/>
            <person name="Takazaki Y."/>
            <person name="Terasawa K."/>
            <person name="Tsugane M."/>
            <person name="Tsuji K."/>
            <person name="Ueda S."/>
            <person name="Waki K."/>
            <person name="Yamagata H."/>
            <person name="Yamamoto M."/>
            <person name="Yamamoto S."/>
            <person name="Yamane H."/>
            <person name="Yoshiki S."/>
            <person name="Yoshihara R."/>
            <person name="Yukawa K."/>
            <person name="Zhong H."/>
            <person name="Yano M."/>
            <person name="Yuan Q."/>
            <person name="Ouyang S."/>
            <person name="Liu J."/>
            <person name="Jones K.M."/>
            <person name="Gansberger K."/>
            <person name="Moffat K."/>
            <person name="Hill J."/>
            <person name="Bera J."/>
            <person name="Fadrosh D."/>
            <person name="Jin S."/>
            <person name="Johri S."/>
            <person name="Kim M."/>
            <person name="Overton L."/>
            <person name="Reardon M."/>
            <person name="Tsitrin T."/>
            <person name="Vuong H."/>
            <person name="Weaver B."/>
            <person name="Ciecko A."/>
            <person name="Tallon L."/>
            <person name="Jackson J."/>
            <person name="Pai G."/>
            <person name="Aken S.V."/>
            <person name="Utterback T."/>
            <person name="Reidmuller S."/>
            <person name="Feldblyum T."/>
            <person name="Hsiao J."/>
            <person name="Zismann V."/>
            <person name="Iobst S."/>
            <person name="de Vazeille A.R."/>
            <person name="Buell C.R."/>
            <person name="Ying K."/>
            <person name="Li Y."/>
            <person name="Lu T."/>
            <person name="Huang Y."/>
            <person name="Zhao Q."/>
            <person name="Feng Q."/>
            <person name="Zhang L."/>
            <person name="Zhu J."/>
            <person name="Weng Q."/>
            <person name="Mu J."/>
            <person name="Lu Y."/>
            <person name="Fan D."/>
            <person name="Liu Y."/>
            <person name="Guan J."/>
            <person name="Zhang Y."/>
            <person name="Yu S."/>
            <person name="Liu X."/>
            <person name="Zhang Y."/>
            <person name="Hong G."/>
            <person name="Han B."/>
            <person name="Choisne N."/>
            <person name="Demange N."/>
            <person name="Orjeda G."/>
            <person name="Samain S."/>
            <person name="Cattolico L."/>
            <person name="Pelletier E."/>
            <person name="Couloux A."/>
            <person name="Segurens B."/>
            <person name="Wincker P."/>
            <person name="D'Hont A."/>
            <person name="Scarpelli C."/>
            <person name="Weissenbach J."/>
            <person name="Salanoubat M."/>
            <person name="Quetier F."/>
            <person name="Yu Y."/>
            <person name="Kim H.R."/>
            <person name="Rambo T."/>
            <person name="Currie J."/>
            <person name="Collura K."/>
            <person name="Luo M."/>
            <person name="Yang T."/>
            <person name="Ammiraju J.S.S."/>
            <person name="Engler F."/>
            <person name="Soderlund C."/>
            <person name="Wing R.A."/>
            <person name="Palmer L.E."/>
            <person name="de la Bastide M."/>
            <person name="Spiegel L."/>
            <person name="Nascimento L."/>
            <person name="Zutavern T."/>
            <person name="O'Shaughnessy A."/>
            <person name="Dike S."/>
            <person name="Dedhia N."/>
            <person name="Preston R."/>
            <person name="Balija V."/>
            <person name="McCombie W.R."/>
            <person name="Chow T."/>
            <person name="Chen H."/>
            <person name="Chung M."/>
            <person name="Chen C."/>
            <person name="Shaw J."/>
            <person name="Wu H."/>
            <person name="Hsiao K."/>
            <person name="Chao Y."/>
            <person name="Chu M."/>
            <person name="Cheng C."/>
            <person name="Hour A."/>
            <person name="Lee P."/>
            <person name="Lin S."/>
            <person name="Lin Y."/>
            <person name="Liou J."/>
            <person name="Liu S."/>
            <person name="Hsing Y."/>
            <person name="Raghuvanshi S."/>
            <person name="Mohanty A."/>
            <person name="Bharti A.K."/>
            <person name="Gaur A."/>
            <person name="Gupta V."/>
            <person name="Kumar D."/>
            <person name="Ravi V."/>
            <person name="Vij S."/>
            <person name="Kapur A."/>
            <person name="Khurana P."/>
            <person name="Khurana P."/>
            <person name="Khurana J.P."/>
            <person name="Tyagi A.K."/>
            <person name="Gaikwad K."/>
            <person name="Singh A."/>
            <person name="Dalal V."/>
            <person name="Srivastava S."/>
            <person name="Dixit A."/>
            <person name="Pal A.K."/>
            <person name="Ghazi I.A."/>
            <person name="Yadav M."/>
            <person name="Pandit A."/>
            <person name="Bhargava A."/>
            <person name="Sureshbabu K."/>
            <person name="Batra K."/>
            <person name="Sharma T.R."/>
            <person name="Mohapatra T."/>
            <person name="Singh N.K."/>
            <person name="Messing J."/>
            <person name="Nelson A.B."/>
            <person name="Fuks G."/>
            <person name="Kavchok S."/>
            <person name="Keizer G."/>
            <person name="Linton E."/>
            <person name="Llaca V."/>
            <person name="Song R."/>
            <person name="Tanyolac B."/>
            <person name="Young S."/>
            <person name="Ho-Il K."/>
            <person name="Hahn J.H."/>
            <person name="Sangsakoo G."/>
            <person name="Vanavichit A."/>
            <person name="de Mattos Luiz.A.T."/>
            <person name="Zimmer P.D."/>
            <person name="Malone G."/>
            <person name="Dellagostin O."/>
            <person name="de Oliveira A.C."/>
            <person name="Bevan M."/>
            <person name="Bancroft I."/>
            <person name="Minx P."/>
            <person name="Cordum H."/>
            <person name="Wilson R."/>
            <person name="Cheng Z."/>
            <person name="Jin W."/>
            <person name="Jiang J."/>
            <person name="Leong S.A."/>
            <person name="Iwama H."/>
            <person name="Gojobori T."/>
            <person name="Itoh T."/>
            <person name="Niimura Y."/>
            <person name="Fujii Y."/>
            <person name="Habara T."/>
            <person name="Sakai H."/>
            <person name="Sato Y."/>
            <person name="Wilson G."/>
            <person name="Kumar K."/>
            <person name="McCouch S."/>
            <person name="Juretic N."/>
            <person name="Hoen D."/>
            <person name="Wright S."/>
            <person name="Bruskiewich R."/>
            <person name="Bureau T."/>
            <person name="Miyao A."/>
            <person name="Hirochika H."/>
            <person name="Nishikawa T."/>
            <person name="Kadowaki K."/>
            <person name="Sugiura M."/>
            <person name="Burr B."/>
            <person name="Sasaki T."/>
        </authorList>
    </citation>
    <scope>NUCLEOTIDE SEQUENCE [LARGE SCALE GENOMIC DNA]</scope>
    <source>
        <strain evidence="2">cv. Nipponbare</strain>
    </source>
</reference>
<evidence type="ECO:0000313" key="2">
    <source>
        <dbReference type="Proteomes" id="UP000059680"/>
    </source>
</evidence>
<dbReference type="AlphaFoldDB" id="A0A0P0V6I2"/>
<proteinExistence type="predicted"/>
<protein>
    <submittedName>
        <fullName evidence="1">Os01g0668700 protein</fullName>
    </submittedName>
</protein>
<dbReference type="Proteomes" id="UP000059680">
    <property type="component" value="Chromosome 1"/>
</dbReference>
<evidence type="ECO:0000313" key="1">
    <source>
        <dbReference type="EMBL" id="BAS73607.1"/>
    </source>
</evidence>
<keyword evidence="2" id="KW-1185">Reference proteome</keyword>
<dbReference type="Gramene" id="Os01t0668700-01">
    <property type="protein sequence ID" value="Os01t0668700-01"/>
    <property type="gene ID" value="Os01g0668700"/>
</dbReference>